<dbReference type="EMBL" id="GBRH01204989">
    <property type="protein sequence ID" value="JAD92906.1"/>
    <property type="molecule type" value="Transcribed_RNA"/>
</dbReference>
<dbReference type="GO" id="GO:0006508">
    <property type="term" value="P:proteolysis"/>
    <property type="evidence" value="ECO:0007669"/>
    <property type="project" value="UniProtKB-KW"/>
</dbReference>
<organism evidence="1">
    <name type="scientific">Arundo donax</name>
    <name type="common">Giant reed</name>
    <name type="synonym">Donax arundinaceus</name>
    <dbReference type="NCBI Taxonomy" id="35708"/>
    <lineage>
        <taxon>Eukaryota</taxon>
        <taxon>Viridiplantae</taxon>
        <taxon>Streptophyta</taxon>
        <taxon>Embryophyta</taxon>
        <taxon>Tracheophyta</taxon>
        <taxon>Spermatophyta</taxon>
        <taxon>Magnoliopsida</taxon>
        <taxon>Liliopsida</taxon>
        <taxon>Poales</taxon>
        <taxon>Poaceae</taxon>
        <taxon>PACMAD clade</taxon>
        <taxon>Arundinoideae</taxon>
        <taxon>Arundineae</taxon>
        <taxon>Arundo</taxon>
    </lineage>
</organism>
<accession>A0A0A9DYM8</accession>
<dbReference type="GO" id="GO:0008233">
    <property type="term" value="F:peptidase activity"/>
    <property type="evidence" value="ECO:0007669"/>
    <property type="project" value="UniProtKB-KW"/>
</dbReference>
<sequence length="46" mass="5364">MDNILRSDKAWLHKLGSNQSTLVSIMRKMTHFLLVSMPWKASKFIC</sequence>
<dbReference type="AlphaFoldDB" id="A0A0A9DYM8"/>
<keyword evidence="1" id="KW-0645">Protease</keyword>
<protein>
    <submittedName>
        <fullName evidence="1">Protease 2</fullName>
    </submittedName>
</protein>
<keyword evidence="1" id="KW-0378">Hydrolase</keyword>
<reference evidence="1" key="1">
    <citation type="submission" date="2014-09" db="EMBL/GenBank/DDBJ databases">
        <authorList>
            <person name="Magalhaes I.L.F."/>
            <person name="Oliveira U."/>
            <person name="Santos F.R."/>
            <person name="Vidigal T.H.D.A."/>
            <person name="Brescovit A.D."/>
            <person name="Santos A.J."/>
        </authorList>
    </citation>
    <scope>NUCLEOTIDE SEQUENCE</scope>
    <source>
        <tissue evidence="1">Shoot tissue taken approximately 20 cm above the soil surface</tissue>
    </source>
</reference>
<reference evidence="1" key="2">
    <citation type="journal article" date="2015" name="Data Brief">
        <title>Shoot transcriptome of the giant reed, Arundo donax.</title>
        <authorList>
            <person name="Barrero R.A."/>
            <person name="Guerrero F.D."/>
            <person name="Moolhuijzen P."/>
            <person name="Goolsby J.A."/>
            <person name="Tidwell J."/>
            <person name="Bellgard S.E."/>
            <person name="Bellgard M.I."/>
        </authorList>
    </citation>
    <scope>NUCLEOTIDE SEQUENCE</scope>
    <source>
        <tissue evidence="1">Shoot tissue taken approximately 20 cm above the soil surface</tissue>
    </source>
</reference>
<proteinExistence type="predicted"/>
<evidence type="ECO:0000313" key="1">
    <source>
        <dbReference type="EMBL" id="JAD92906.1"/>
    </source>
</evidence>
<name>A0A0A9DYM8_ARUDO</name>